<proteinExistence type="predicted"/>
<evidence type="ECO:0000256" key="5">
    <source>
        <dbReference type="SAM" id="Phobius"/>
    </source>
</evidence>
<dbReference type="GO" id="GO:0016020">
    <property type="term" value="C:membrane"/>
    <property type="evidence" value="ECO:0007669"/>
    <property type="project" value="UniProtKB-SubCell"/>
</dbReference>
<dbReference type="AlphaFoldDB" id="A0A8H7DP16"/>
<keyword evidence="3 5" id="KW-1133">Transmembrane helix</keyword>
<dbReference type="OrthoDB" id="2954405at2759"/>
<comment type="caution">
    <text evidence="6">The sequence shown here is derived from an EMBL/GenBank/DDBJ whole genome shotgun (WGS) entry which is preliminary data.</text>
</comment>
<evidence type="ECO:0000256" key="2">
    <source>
        <dbReference type="ARBA" id="ARBA00022692"/>
    </source>
</evidence>
<feature type="transmembrane region" description="Helical" evidence="5">
    <location>
        <begin position="183"/>
        <end position="203"/>
    </location>
</feature>
<feature type="transmembrane region" description="Helical" evidence="5">
    <location>
        <begin position="322"/>
        <end position="343"/>
    </location>
</feature>
<keyword evidence="4 5" id="KW-0472">Membrane</keyword>
<evidence type="ECO:0000313" key="6">
    <source>
        <dbReference type="EMBL" id="KAF7378191.1"/>
    </source>
</evidence>
<dbReference type="Gene3D" id="1.50.40.10">
    <property type="entry name" value="Mitochondrial carrier domain"/>
    <property type="match status" value="1"/>
</dbReference>
<gene>
    <name evidence="6" type="ORF">MSAN_00243700</name>
</gene>
<accession>A0A8H7DP16</accession>
<evidence type="ECO:0000256" key="1">
    <source>
        <dbReference type="ARBA" id="ARBA00004370"/>
    </source>
</evidence>
<evidence type="ECO:0000313" key="7">
    <source>
        <dbReference type="Proteomes" id="UP000623467"/>
    </source>
</evidence>
<dbReference type="EMBL" id="JACAZH010000001">
    <property type="protein sequence ID" value="KAF7378191.1"/>
    <property type="molecule type" value="Genomic_DNA"/>
</dbReference>
<feature type="transmembrane region" description="Helical" evidence="5">
    <location>
        <begin position="15"/>
        <end position="37"/>
    </location>
</feature>
<feature type="transmembrane region" description="Helical" evidence="5">
    <location>
        <begin position="128"/>
        <end position="149"/>
    </location>
</feature>
<keyword evidence="7" id="KW-1185">Reference proteome</keyword>
<sequence>MQDPIPVLIPGVVDFAVWIATTGIMLAIAIPFTGILVRYRANYTPKTGAVHLDDEAALDTAAAPRVDASIGYFGMLKRVYRLEGWAGLYKGTMPTIVAAIIALGVRALVRVLQFTGPTVPPLIPLLQWTIQLGRSTIPALLIFPMQIIINRAITTPYKLAAFPPRIALRTLLSPAERAQPLRLYLAPGVALSIFLEACVVFALQLSTNFLFGLPSPSWKSAAVLGTLVPALVLGTLFITPLEVLTARLTLQRRRGPGPGASSGVEATAAADPVPLYSAEPVMDFRPVLDIGTDAVAEEGGEEPYTGLLDCARKIVAEEGWGVLARAWWLNAALMALAGTSLIIRAGGN</sequence>
<feature type="transmembrane region" description="Helical" evidence="5">
    <location>
        <begin position="223"/>
        <end position="244"/>
    </location>
</feature>
<reference evidence="6" key="1">
    <citation type="submission" date="2020-05" db="EMBL/GenBank/DDBJ databases">
        <title>Mycena genomes resolve the evolution of fungal bioluminescence.</title>
        <authorList>
            <person name="Tsai I.J."/>
        </authorList>
    </citation>
    <scope>NUCLEOTIDE SEQUENCE</scope>
    <source>
        <strain evidence="6">160909Yilan</strain>
    </source>
</reference>
<dbReference type="SUPFAM" id="SSF103506">
    <property type="entry name" value="Mitochondrial carrier"/>
    <property type="match status" value="1"/>
</dbReference>
<dbReference type="Proteomes" id="UP000623467">
    <property type="component" value="Unassembled WGS sequence"/>
</dbReference>
<keyword evidence="2 5" id="KW-0812">Transmembrane</keyword>
<evidence type="ECO:0000256" key="3">
    <source>
        <dbReference type="ARBA" id="ARBA00022989"/>
    </source>
</evidence>
<dbReference type="InterPro" id="IPR023395">
    <property type="entry name" value="MCP_dom_sf"/>
</dbReference>
<feature type="transmembrane region" description="Helical" evidence="5">
    <location>
        <begin position="87"/>
        <end position="108"/>
    </location>
</feature>
<organism evidence="6 7">
    <name type="scientific">Mycena sanguinolenta</name>
    <dbReference type="NCBI Taxonomy" id="230812"/>
    <lineage>
        <taxon>Eukaryota</taxon>
        <taxon>Fungi</taxon>
        <taxon>Dikarya</taxon>
        <taxon>Basidiomycota</taxon>
        <taxon>Agaricomycotina</taxon>
        <taxon>Agaricomycetes</taxon>
        <taxon>Agaricomycetidae</taxon>
        <taxon>Agaricales</taxon>
        <taxon>Marasmiineae</taxon>
        <taxon>Mycenaceae</taxon>
        <taxon>Mycena</taxon>
    </lineage>
</organism>
<evidence type="ECO:0000256" key="4">
    <source>
        <dbReference type="ARBA" id="ARBA00023136"/>
    </source>
</evidence>
<name>A0A8H7DP16_9AGAR</name>
<evidence type="ECO:0008006" key="8">
    <source>
        <dbReference type="Google" id="ProtNLM"/>
    </source>
</evidence>
<comment type="subcellular location">
    <subcellularLocation>
        <location evidence="1">Membrane</location>
    </subcellularLocation>
</comment>
<protein>
    <recommendedName>
        <fullName evidence="8">Mitochondrial carrier</fullName>
    </recommendedName>
</protein>